<sequence>MKIIFLGCGASVGVPIITGDWGSCSVNNPKNIRTRSSVAVEINGKLLLIDMSADIRHQLLREKIRFIDSALCTHSHFDHAAGINELKPFFVKYGKKIPVYGHKTTMDELCSCYSHVFTRSGTPCCEDITFLPFLTRHDVDGEFEVFGEQIISFQQSHGLEFSTGFRFSSWAYSTDVSALDEHVFSLLKNLDLWIVSCLSQRWKAKHAPLEEVLEWIKRVNPKRAIITHMSADLDYNTLRQTLPHSIEPAYDGMVIEVT</sequence>
<proteinExistence type="predicted"/>
<dbReference type="InterPro" id="IPR036866">
    <property type="entry name" value="RibonucZ/Hydroxyglut_hydro"/>
</dbReference>
<protein>
    <submittedName>
        <fullName evidence="2">Metal-dependent hydrolase</fullName>
    </submittedName>
</protein>
<evidence type="ECO:0000313" key="3">
    <source>
        <dbReference type="Proteomes" id="UP001320209"/>
    </source>
</evidence>
<keyword evidence="3" id="KW-1185">Reference proteome</keyword>
<dbReference type="CDD" id="cd16279">
    <property type="entry name" value="metallo-hydrolase-like_MBL-fold"/>
    <property type="match status" value="1"/>
</dbReference>
<dbReference type="EMBL" id="AP025225">
    <property type="protein sequence ID" value="BDB96144.1"/>
    <property type="molecule type" value="Genomic_DNA"/>
</dbReference>
<accession>A0ABM7V9G5</accession>
<reference evidence="2" key="1">
    <citation type="submission" date="2021-10" db="EMBL/GenBank/DDBJ databases">
        <title>Genome Sequence of The Candidatus Hydrogeosomobacter endosymbioticus, an Intracellular Bacterial Symbiont of the Anaerobic Ciliate GW7.</title>
        <authorList>
            <person name="Shiohama Y."/>
            <person name="Shinzato N."/>
        </authorList>
    </citation>
    <scope>NUCLEOTIDE SEQUENCE [LARGE SCALE GENOMIC DNA]</scope>
    <source>
        <strain evidence="2">200920</strain>
    </source>
</reference>
<gene>
    <name evidence="2" type="ORF">HYD_2770</name>
</gene>
<dbReference type="RefSeq" id="WP_236865620.1">
    <property type="nucleotide sequence ID" value="NZ_AP025225.1"/>
</dbReference>
<evidence type="ECO:0000259" key="1">
    <source>
        <dbReference type="SMART" id="SM00849"/>
    </source>
</evidence>
<feature type="domain" description="Metallo-beta-lactamase" evidence="1">
    <location>
        <begin position="34"/>
        <end position="223"/>
    </location>
</feature>
<dbReference type="Gene3D" id="3.60.15.10">
    <property type="entry name" value="Ribonuclease Z/Hydroxyacylglutathione hydrolase-like"/>
    <property type="match status" value="1"/>
</dbReference>
<dbReference type="SUPFAM" id="SSF56281">
    <property type="entry name" value="Metallo-hydrolase/oxidoreductase"/>
    <property type="match status" value="1"/>
</dbReference>
<dbReference type="PANTHER" id="PTHR42663">
    <property type="entry name" value="HYDROLASE C777.06C-RELATED-RELATED"/>
    <property type="match status" value="1"/>
</dbReference>
<keyword evidence="2" id="KW-0378">Hydrolase</keyword>
<dbReference type="GO" id="GO:0016787">
    <property type="term" value="F:hydrolase activity"/>
    <property type="evidence" value="ECO:0007669"/>
    <property type="project" value="UniProtKB-KW"/>
</dbReference>
<name>A0ABM7V9G5_9PROT</name>
<evidence type="ECO:0000313" key="2">
    <source>
        <dbReference type="EMBL" id="BDB96144.1"/>
    </source>
</evidence>
<dbReference type="InterPro" id="IPR001279">
    <property type="entry name" value="Metallo-B-lactamas"/>
</dbReference>
<dbReference type="SMART" id="SM00849">
    <property type="entry name" value="Lactamase_B"/>
    <property type="match status" value="1"/>
</dbReference>
<dbReference type="Proteomes" id="UP001320209">
    <property type="component" value="Chromosome"/>
</dbReference>
<dbReference type="Pfam" id="PF12706">
    <property type="entry name" value="Lactamase_B_2"/>
    <property type="match status" value="1"/>
</dbReference>
<organism evidence="2 3">
    <name type="scientific">Candidatus Hydrogenosomobacter endosymbioticus</name>
    <dbReference type="NCBI Taxonomy" id="2558174"/>
    <lineage>
        <taxon>Bacteria</taxon>
        <taxon>Pseudomonadati</taxon>
        <taxon>Pseudomonadota</taxon>
        <taxon>Alphaproteobacteria</taxon>
        <taxon>Holosporales</taxon>
        <taxon>Holosporaceae</taxon>
        <taxon>Candidatus Hydrogenosomobacter</taxon>
    </lineage>
</organism>
<dbReference type="PANTHER" id="PTHR42663:SF6">
    <property type="entry name" value="HYDROLASE C777.06C-RELATED"/>
    <property type="match status" value="1"/>
</dbReference>